<evidence type="ECO:0008006" key="4">
    <source>
        <dbReference type="Google" id="ProtNLM"/>
    </source>
</evidence>
<dbReference type="KEGG" id="vab:WPS_12670"/>
<proteinExistence type="predicted"/>
<organism evidence="2 3">
    <name type="scientific">Vulcanimicrobium alpinum</name>
    <dbReference type="NCBI Taxonomy" id="3016050"/>
    <lineage>
        <taxon>Bacteria</taxon>
        <taxon>Bacillati</taxon>
        <taxon>Vulcanimicrobiota</taxon>
        <taxon>Vulcanimicrobiia</taxon>
        <taxon>Vulcanimicrobiales</taxon>
        <taxon>Vulcanimicrobiaceae</taxon>
        <taxon>Vulcanimicrobium</taxon>
    </lineage>
</organism>
<accession>A0AAN1XWS3</accession>
<dbReference type="Proteomes" id="UP001317532">
    <property type="component" value="Chromosome"/>
</dbReference>
<dbReference type="EMBL" id="AP025523">
    <property type="protein sequence ID" value="BDE05991.1"/>
    <property type="molecule type" value="Genomic_DNA"/>
</dbReference>
<evidence type="ECO:0000313" key="2">
    <source>
        <dbReference type="EMBL" id="BDE05991.1"/>
    </source>
</evidence>
<reference evidence="2 3" key="1">
    <citation type="journal article" date="2022" name="ISME Commun">
        <title>Vulcanimicrobium alpinus gen. nov. sp. nov., the first cultivated representative of the candidate phylum 'Eremiobacterota', is a metabolically versatile aerobic anoxygenic phototroph.</title>
        <authorList>
            <person name="Yabe S."/>
            <person name="Muto K."/>
            <person name="Abe K."/>
            <person name="Yokota A."/>
            <person name="Staudigel H."/>
            <person name="Tebo B.M."/>
        </authorList>
    </citation>
    <scope>NUCLEOTIDE SEQUENCE [LARGE SCALE GENOMIC DNA]</scope>
    <source>
        <strain evidence="2 3">WC8-2</strain>
    </source>
</reference>
<evidence type="ECO:0000313" key="3">
    <source>
        <dbReference type="Proteomes" id="UP001317532"/>
    </source>
</evidence>
<evidence type="ECO:0000256" key="1">
    <source>
        <dbReference type="SAM" id="SignalP"/>
    </source>
</evidence>
<sequence length="121" mass="13006">MRILLMAALFAALPLGATVAALAPAQAAPVGSSWVEGTLVHISTSNVKIKDDKTGKEVSFLLVPHFDQVFSGDGKTTYQMKSLKSGQLVKVFYDQKLLGARHADRILVLNRSQAAVKQQKG</sequence>
<feature type="chain" id="PRO_5042854302" description="DUF5666 domain-containing protein" evidence="1">
    <location>
        <begin position="28"/>
        <end position="121"/>
    </location>
</feature>
<keyword evidence="1" id="KW-0732">Signal</keyword>
<keyword evidence="3" id="KW-1185">Reference proteome</keyword>
<dbReference type="AlphaFoldDB" id="A0AAN1XWS3"/>
<feature type="signal peptide" evidence="1">
    <location>
        <begin position="1"/>
        <end position="27"/>
    </location>
</feature>
<gene>
    <name evidence="2" type="ORF">WPS_12670</name>
</gene>
<protein>
    <recommendedName>
        <fullName evidence="4">DUF5666 domain-containing protein</fullName>
    </recommendedName>
</protein>
<name>A0AAN1XWS3_UNVUL</name>